<reference evidence="1" key="1">
    <citation type="submission" date="2022-07" db="EMBL/GenBank/DDBJ databases">
        <title>Phylogenomic reconstructions and comparative analyses of Kickxellomycotina fungi.</title>
        <authorList>
            <person name="Reynolds N.K."/>
            <person name="Stajich J.E."/>
            <person name="Barry K."/>
            <person name="Grigoriev I.V."/>
            <person name="Crous P."/>
            <person name="Smith M.E."/>
        </authorList>
    </citation>
    <scope>NUCLEOTIDE SEQUENCE</scope>
    <source>
        <strain evidence="1">NRRL 5244</strain>
    </source>
</reference>
<dbReference type="EMBL" id="JANBPW010002227">
    <property type="protein sequence ID" value="KAJ1941556.1"/>
    <property type="molecule type" value="Genomic_DNA"/>
</dbReference>
<sequence>MLMLIFSSLLAATVMFAADPEISIVMSLSSTVWVPGQQGAVSFRYTGQRQSYEIDLIAGEADSVQLMHVFGTQAEPMESGFYSVMVDMPSDIPDGSYAVRVGMPDGGYWAYSQAFSISASGESKNGGVNIGSGAMLHSDLQSKAPALTETNTVSHSTTAQSNAPLRHPGAALGAQIAMGAILAAMTVL</sequence>
<dbReference type="Proteomes" id="UP001150603">
    <property type="component" value="Unassembled WGS sequence"/>
</dbReference>
<accession>A0ACC1J854</accession>
<protein>
    <submittedName>
        <fullName evidence="1">Uncharacterized protein</fullName>
    </submittedName>
</protein>
<evidence type="ECO:0000313" key="2">
    <source>
        <dbReference type="Proteomes" id="UP001150603"/>
    </source>
</evidence>
<comment type="caution">
    <text evidence="1">The sequence shown here is derived from an EMBL/GenBank/DDBJ whole genome shotgun (WGS) entry which is preliminary data.</text>
</comment>
<proteinExistence type="predicted"/>
<keyword evidence="2" id="KW-1185">Reference proteome</keyword>
<organism evidence="1 2">
    <name type="scientific">Linderina macrospora</name>
    <dbReference type="NCBI Taxonomy" id="4868"/>
    <lineage>
        <taxon>Eukaryota</taxon>
        <taxon>Fungi</taxon>
        <taxon>Fungi incertae sedis</taxon>
        <taxon>Zoopagomycota</taxon>
        <taxon>Kickxellomycotina</taxon>
        <taxon>Kickxellomycetes</taxon>
        <taxon>Kickxellales</taxon>
        <taxon>Kickxellaceae</taxon>
        <taxon>Linderina</taxon>
    </lineage>
</organism>
<name>A0ACC1J854_9FUNG</name>
<gene>
    <name evidence="1" type="ORF">FBU59_003466</name>
</gene>
<evidence type="ECO:0000313" key="1">
    <source>
        <dbReference type="EMBL" id="KAJ1941556.1"/>
    </source>
</evidence>